<evidence type="ECO:0000313" key="2">
    <source>
        <dbReference type="Proteomes" id="UP000076770"/>
    </source>
</evidence>
<dbReference type="AlphaFoldDB" id="A0A157T1K5"/>
<protein>
    <submittedName>
        <fullName evidence="1">Uncharacterized protein</fullName>
    </submittedName>
</protein>
<reference evidence="2" key="1">
    <citation type="submission" date="2016-04" db="EMBL/GenBank/DDBJ databases">
        <authorList>
            <person name="Shah S.A."/>
            <person name="Garrett R.A."/>
        </authorList>
    </citation>
    <scope>NUCLEOTIDE SEQUENCE [LARGE SCALE GENOMIC DNA]</scope>
    <source>
        <strain evidence="2">ATCC 35091 / DSM 1616 / JCM 8930 / NBRC 15331 / P1</strain>
    </source>
</reference>
<dbReference type="PATRIC" id="fig|2287.9.peg.1608"/>
<sequence length="73" mass="8844">MFLILLNNLILDILMRSGRMKKCIRYDLYIEECKPGKDYLYELDCKESEEGDIRKIECNGIKYIEMVVRYDKR</sequence>
<gene>
    <name evidence="1" type="ORF">SSOP1_1552</name>
</gene>
<organism evidence="1 2">
    <name type="scientific">Saccharolobus solfataricus</name>
    <name type="common">Sulfolobus solfataricus</name>
    <dbReference type="NCBI Taxonomy" id="2287"/>
    <lineage>
        <taxon>Archaea</taxon>
        <taxon>Thermoproteota</taxon>
        <taxon>Thermoprotei</taxon>
        <taxon>Sulfolobales</taxon>
        <taxon>Sulfolobaceae</taxon>
        <taxon>Saccharolobus</taxon>
    </lineage>
</organism>
<evidence type="ECO:0000313" key="1">
    <source>
        <dbReference type="EMBL" id="SAI85106.1"/>
    </source>
</evidence>
<dbReference type="EMBL" id="LT549890">
    <property type="protein sequence ID" value="SAI85106.1"/>
    <property type="molecule type" value="Genomic_DNA"/>
</dbReference>
<dbReference type="Proteomes" id="UP000076770">
    <property type="component" value="Chromosome i"/>
</dbReference>
<name>A0A157T1K5_SACSO</name>
<proteinExistence type="predicted"/>
<accession>A0A157T1K5</accession>